<dbReference type="GO" id="GO:0004077">
    <property type="term" value="F:biotin--[biotin carboxyl-carrier protein] ligase activity"/>
    <property type="evidence" value="ECO:0007669"/>
    <property type="project" value="UniProtKB-EC"/>
</dbReference>
<dbReference type="CDD" id="cd16442">
    <property type="entry name" value="BPL"/>
    <property type="match status" value="1"/>
</dbReference>
<dbReference type="PANTHER" id="PTHR12835:SF5">
    <property type="entry name" value="BIOTIN--PROTEIN LIGASE"/>
    <property type="match status" value="1"/>
</dbReference>
<dbReference type="NCBIfam" id="TIGR00121">
    <property type="entry name" value="birA_ligase"/>
    <property type="match status" value="1"/>
</dbReference>
<evidence type="ECO:0000313" key="3">
    <source>
        <dbReference type="EMBL" id="NCI48399.1"/>
    </source>
</evidence>
<dbReference type="Proteomes" id="UP000753802">
    <property type="component" value="Unassembled WGS sequence"/>
</dbReference>
<evidence type="ECO:0000313" key="4">
    <source>
        <dbReference type="Proteomes" id="UP000753802"/>
    </source>
</evidence>
<dbReference type="InterPro" id="IPR004143">
    <property type="entry name" value="BPL_LPL_catalytic"/>
</dbReference>
<dbReference type="EC" id="6.3.4.15" evidence="3"/>
<keyword evidence="1 3" id="KW-0436">Ligase</keyword>
<keyword evidence="4" id="KW-1185">Reference proteome</keyword>
<feature type="domain" description="BPL/LPL catalytic" evidence="2">
    <location>
        <begin position="1"/>
        <end position="171"/>
    </location>
</feature>
<comment type="caution">
    <text evidence="3">The sequence shown here is derived from an EMBL/GenBank/DDBJ whole genome shotgun (WGS) entry which is preliminary data.</text>
</comment>
<protein>
    <submittedName>
        <fullName evidence="3">Biotin--[acetyl-CoA-carboxylase] ligase</fullName>
        <ecNumber evidence="3">6.3.4.15</ecNumber>
    </submittedName>
</protein>
<evidence type="ECO:0000256" key="1">
    <source>
        <dbReference type="ARBA" id="ARBA00022598"/>
    </source>
</evidence>
<organism evidence="3 4">
    <name type="scientific">Sediminibacterium roseum</name>
    <dbReference type="NCBI Taxonomy" id="1978412"/>
    <lineage>
        <taxon>Bacteria</taxon>
        <taxon>Pseudomonadati</taxon>
        <taxon>Bacteroidota</taxon>
        <taxon>Chitinophagia</taxon>
        <taxon>Chitinophagales</taxon>
        <taxon>Chitinophagaceae</taxon>
        <taxon>Sediminibacterium</taxon>
    </lineage>
</organism>
<proteinExistence type="predicted"/>
<dbReference type="PANTHER" id="PTHR12835">
    <property type="entry name" value="BIOTIN PROTEIN LIGASE"/>
    <property type="match status" value="1"/>
</dbReference>
<dbReference type="InterPro" id="IPR045864">
    <property type="entry name" value="aa-tRNA-synth_II/BPL/LPL"/>
</dbReference>
<dbReference type="Pfam" id="PF03099">
    <property type="entry name" value="BPL_LplA_LipB"/>
    <property type="match status" value="1"/>
</dbReference>
<dbReference type="InterPro" id="IPR004408">
    <property type="entry name" value="Biotin_CoA_COase_ligase"/>
</dbReference>
<gene>
    <name evidence="3" type="ORF">GWC95_00600</name>
</gene>
<accession>A0ABW9ZNC6</accession>
<reference evidence="3 4" key="1">
    <citation type="submission" date="2020-01" db="EMBL/GenBank/DDBJ databases">
        <title>Genome analysis.</title>
        <authorList>
            <person name="Wu S."/>
            <person name="Wang G."/>
        </authorList>
    </citation>
    <scope>NUCLEOTIDE SEQUENCE [LARGE SCALE GENOMIC DNA]</scope>
    <source>
        <strain evidence="3 4">SYL130</strain>
    </source>
</reference>
<evidence type="ECO:0000259" key="2">
    <source>
        <dbReference type="PROSITE" id="PS51733"/>
    </source>
</evidence>
<dbReference type="EMBL" id="JAACJS010000002">
    <property type="protein sequence ID" value="NCI48399.1"/>
    <property type="molecule type" value="Genomic_DNA"/>
</dbReference>
<dbReference type="Gene3D" id="3.30.930.10">
    <property type="entry name" value="Bira Bifunctional Protein, Domain 2"/>
    <property type="match status" value="1"/>
</dbReference>
<name>A0ABW9ZNC6_9BACT</name>
<dbReference type="PROSITE" id="PS51733">
    <property type="entry name" value="BPL_LPL_CATALYTIC"/>
    <property type="match status" value="1"/>
</dbReference>
<sequence>MVESTNIYAMDRLQADLAAHGAAFFAHYQTAGKGQRGKSWSADPGNNIALSVIVDSSFLSITHQFPLSVMVALAVHDLFNKYTTDETFIKWPNDIYWRDRKAGGILIENLVRSGALAGSVVGIGLNINQVVFPDTLKNPVSLKQITGKNFDTVALAKELCIGLEKRYHELKDGNFASMLAVYNQYLFKRGQQVRLKYNAAAFYCVVEGVSENGELLVSGAAKDRFEFGEVEWVLTT</sequence>
<dbReference type="SUPFAM" id="SSF55681">
    <property type="entry name" value="Class II aaRS and biotin synthetases"/>
    <property type="match status" value="1"/>
</dbReference>